<evidence type="ECO:0000313" key="1">
    <source>
        <dbReference type="EMBL" id="EGZ27425.1"/>
    </source>
</evidence>
<organism evidence="1 2">
    <name type="scientific">Phytophthora sojae (strain P6497)</name>
    <name type="common">Soybean stem and root rot agent</name>
    <name type="synonym">Phytophthora megasperma f. sp. glycines</name>
    <dbReference type="NCBI Taxonomy" id="1094619"/>
    <lineage>
        <taxon>Eukaryota</taxon>
        <taxon>Sar</taxon>
        <taxon>Stramenopiles</taxon>
        <taxon>Oomycota</taxon>
        <taxon>Peronosporomycetes</taxon>
        <taxon>Peronosporales</taxon>
        <taxon>Peronosporaceae</taxon>
        <taxon>Phytophthora</taxon>
    </lineage>
</organism>
<name>G4YGU4_PHYSP</name>
<dbReference type="OMA" id="VEANACM"/>
<reference evidence="1 2" key="1">
    <citation type="journal article" date="2006" name="Science">
        <title>Phytophthora genome sequences uncover evolutionary origins and mechanisms of pathogenesis.</title>
        <authorList>
            <person name="Tyler B.M."/>
            <person name="Tripathy S."/>
            <person name="Zhang X."/>
            <person name="Dehal P."/>
            <person name="Jiang R.H."/>
            <person name="Aerts A."/>
            <person name="Arredondo F.D."/>
            <person name="Baxter L."/>
            <person name="Bensasson D."/>
            <person name="Beynon J.L."/>
            <person name="Chapman J."/>
            <person name="Damasceno C.M."/>
            <person name="Dorrance A.E."/>
            <person name="Dou D."/>
            <person name="Dickerman A.W."/>
            <person name="Dubchak I.L."/>
            <person name="Garbelotto M."/>
            <person name="Gijzen M."/>
            <person name="Gordon S.G."/>
            <person name="Govers F."/>
            <person name="Grunwald N.J."/>
            <person name="Huang W."/>
            <person name="Ivors K.L."/>
            <person name="Jones R.W."/>
            <person name="Kamoun S."/>
            <person name="Krampis K."/>
            <person name="Lamour K.H."/>
            <person name="Lee M.K."/>
            <person name="McDonald W.H."/>
            <person name="Medina M."/>
            <person name="Meijer H.J."/>
            <person name="Nordberg E.K."/>
            <person name="Maclean D.J."/>
            <person name="Ospina-Giraldo M.D."/>
            <person name="Morris P.F."/>
            <person name="Phuntumart V."/>
            <person name="Putnam N.H."/>
            <person name="Rash S."/>
            <person name="Rose J.K."/>
            <person name="Sakihama Y."/>
            <person name="Salamov A.A."/>
            <person name="Savidor A."/>
            <person name="Scheuring C.F."/>
            <person name="Smith B.M."/>
            <person name="Sobral B.W."/>
            <person name="Terry A."/>
            <person name="Torto-Alalibo T.A."/>
            <person name="Win J."/>
            <person name="Xu Z."/>
            <person name="Zhang H."/>
            <person name="Grigoriev I.V."/>
            <person name="Rokhsar D.S."/>
            <person name="Boore J.L."/>
        </authorList>
    </citation>
    <scope>NUCLEOTIDE SEQUENCE [LARGE SCALE GENOMIC DNA]</scope>
    <source>
        <strain evidence="1 2">P6497</strain>
    </source>
</reference>
<protein>
    <recommendedName>
        <fullName evidence="3">DUF659 domain-containing protein</fullName>
    </recommendedName>
</protein>
<dbReference type="RefSeq" id="XP_009514700.1">
    <property type="nucleotide sequence ID" value="XM_009516405.1"/>
</dbReference>
<dbReference type="GeneID" id="20643058"/>
<accession>G4YGU4</accession>
<dbReference type="KEGG" id="psoj:PHYSODRAFT_308700"/>
<dbReference type="EMBL" id="JH159151">
    <property type="protein sequence ID" value="EGZ27425.1"/>
    <property type="molecule type" value="Genomic_DNA"/>
</dbReference>
<dbReference type="Proteomes" id="UP000002640">
    <property type="component" value="Unassembled WGS sequence"/>
</dbReference>
<evidence type="ECO:0000313" key="2">
    <source>
        <dbReference type="Proteomes" id="UP000002640"/>
    </source>
</evidence>
<evidence type="ECO:0008006" key="3">
    <source>
        <dbReference type="Google" id="ProtNLM"/>
    </source>
</evidence>
<dbReference type="STRING" id="1094619.G4YGU4"/>
<proteinExistence type="predicted"/>
<gene>
    <name evidence="1" type="ORF">PHYSODRAFT_308700</name>
</gene>
<sequence length="215" mass="24377">MTQEMETIVKQALSEGWCIGAVITDNAGQCGRARRILALMWPKITFLFCFTHCINNIVKAVLKSSFSDVARQATAAVKSINASSSKWLGHARALTKECYGKSLALFTLCETRWNSMESCFVSLLRVRTSLVMLASRYQRRADFPKSLKVFSYNIFWADLSNTEHAIVPLSKASYSLQRDENTLADVVVFFRDMFLDFGRLSLDCRSELQQCVEVR</sequence>
<dbReference type="InParanoid" id="G4YGU4"/>
<dbReference type="AlphaFoldDB" id="G4YGU4"/>
<dbReference type="SUPFAM" id="SSF53098">
    <property type="entry name" value="Ribonuclease H-like"/>
    <property type="match status" value="1"/>
</dbReference>
<dbReference type="InterPro" id="IPR012337">
    <property type="entry name" value="RNaseH-like_sf"/>
</dbReference>
<keyword evidence="2" id="KW-1185">Reference proteome</keyword>